<keyword evidence="7 12" id="KW-0904">Protein phosphatase</keyword>
<evidence type="ECO:0000313" key="16">
    <source>
        <dbReference type="Proteomes" id="UP000005408"/>
    </source>
</evidence>
<keyword evidence="3 12" id="KW-0479">Metal-binding</keyword>
<comment type="subcellular location">
    <subcellularLocation>
        <location evidence="1 12">Nucleus</location>
    </subcellularLocation>
</comment>
<sequence>MDKHLLEAKIRYQVACEEKAHHLVLQLLEPGITEDELVNAGLYLTPNHYQDITEERAISRICGYPVCVNQITKSLNQKYHISTKTNRVYDITDRKNFCSNECYKASVYYQKQISTSPLWSRKEEKPTPIDLLPKEMNRGAMGKEVINQQTEMYREAKRLREEEKKDQSRKEKTKEKESGTAETEGKERNMVKGDMNFDDLDLDVQNLNLQEEQNGEMCLHEIDKERNSVEKAKKNTTRRKHEPTMTSSVTSTSDDKQRDKIDRLMALLDRRKHLLGKLVQDERTVTEAPSKPEKELSDEDSAGECDQPPSQIEAHSEYEENVIIQSKVTEISETKFTPPVCVPEVSKKRKSREKLSNVEMTYLRMVCEILKEWITPETVRFVRIQSEEEEEGLSTTRTEMEAKMRDLCRRVDYQEAALDDLIGKEDNLEDQLPLRSPAPNYESLKKDTQEFTRRVQDFFAAGKVIKEKEPDTQAPVNLPSVDTYNQMLIRRRIVIEQLNKVIPDLLSPLKLTIQDMFAEMKELVMTFRLTSSNIVFKPVEWSLVGVILLKLLSRRNLHVSCAFLNPSAVQYFSVFLGGIQETMHNVDLYVTDLLQQHNK</sequence>
<protein>
    <recommendedName>
        <fullName evidence="12">RNA polymerase II subunit B1 CTD phosphatase RPAP2 homolog</fullName>
        <ecNumber evidence="12">3.1.3.16</ecNumber>
    </recommendedName>
</protein>
<keyword evidence="5 12" id="KW-0378">Hydrolase</keyword>
<dbReference type="OrthoDB" id="2590500at2759"/>
<dbReference type="GO" id="GO:0043175">
    <property type="term" value="F:RNA polymerase core enzyme binding"/>
    <property type="evidence" value="ECO:0007669"/>
    <property type="project" value="UniProtKB-UniRule"/>
</dbReference>
<keyword evidence="16" id="KW-1185">Reference proteome</keyword>
<keyword evidence="4 12" id="KW-0863">Zinc-finger</keyword>
<comment type="similarity">
    <text evidence="2 11 12">Belongs to the RPAP2 family.</text>
</comment>
<evidence type="ECO:0000256" key="3">
    <source>
        <dbReference type="ARBA" id="ARBA00022723"/>
    </source>
</evidence>
<comment type="catalytic activity">
    <reaction evidence="9 12">
        <text>O-phospho-L-seryl-[protein] + H2O = L-seryl-[protein] + phosphate</text>
        <dbReference type="Rhea" id="RHEA:20629"/>
        <dbReference type="Rhea" id="RHEA-COMP:9863"/>
        <dbReference type="Rhea" id="RHEA-COMP:11604"/>
        <dbReference type="ChEBI" id="CHEBI:15377"/>
        <dbReference type="ChEBI" id="CHEBI:29999"/>
        <dbReference type="ChEBI" id="CHEBI:43474"/>
        <dbReference type="ChEBI" id="CHEBI:83421"/>
        <dbReference type="EC" id="3.1.3.16"/>
    </reaction>
</comment>
<dbReference type="OMA" id="WCTDETL"/>
<dbReference type="EC" id="3.1.3.16" evidence="12"/>
<dbReference type="InterPro" id="IPR007308">
    <property type="entry name" value="Rtr1/RPAP2_dom"/>
</dbReference>
<accession>A0A8W8KMR3</accession>
<feature type="domain" description="RTR1-type" evidence="14">
    <location>
        <begin position="39"/>
        <end position="122"/>
    </location>
</feature>
<dbReference type="GO" id="GO:0008270">
    <property type="term" value="F:zinc ion binding"/>
    <property type="evidence" value="ECO:0007669"/>
    <property type="project" value="UniProtKB-KW"/>
</dbReference>
<proteinExistence type="inferred from homology"/>
<dbReference type="EnsemblMetazoa" id="G24265.2">
    <property type="protein sequence ID" value="G24265.2:cds"/>
    <property type="gene ID" value="G24265"/>
</dbReference>
<dbReference type="GO" id="GO:0008420">
    <property type="term" value="F:RNA polymerase II CTD heptapeptide repeat phosphatase activity"/>
    <property type="evidence" value="ECO:0007669"/>
    <property type="project" value="UniProtKB-UniRule"/>
</dbReference>
<comment type="catalytic activity">
    <reaction evidence="10 12">
        <text>O-phospho-L-threonyl-[protein] + H2O = L-threonyl-[protein] + phosphate</text>
        <dbReference type="Rhea" id="RHEA:47004"/>
        <dbReference type="Rhea" id="RHEA-COMP:11060"/>
        <dbReference type="Rhea" id="RHEA-COMP:11605"/>
        <dbReference type="ChEBI" id="CHEBI:15377"/>
        <dbReference type="ChEBI" id="CHEBI:30013"/>
        <dbReference type="ChEBI" id="CHEBI:43474"/>
        <dbReference type="ChEBI" id="CHEBI:61977"/>
        <dbReference type="EC" id="3.1.3.16"/>
    </reaction>
</comment>
<keyword evidence="8 12" id="KW-0539">Nucleus</keyword>
<feature type="compositionally biased region" description="Basic and acidic residues" evidence="13">
    <location>
        <begin position="280"/>
        <end position="295"/>
    </location>
</feature>
<feature type="region of interest" description="Disordered" evidence="13">
    <location>
        <begin position="157"/>
        <end position="190"/>
    </location>
</feature>
<feature type="compositionally biased region" description="Basic and acidic residues" evidence="13">
    <location>
        <begin position="224"/>
        <end position="233"/>
    </location>
</feature>
<evidence type="ECO:0000256" key="8">
    <source>
        <dbReference type="ARBA" id="ARBA00023242"/>
    </source>
</evidence>
<dbReference type="InterPro" id="IPR039693">
    <property type="entry name" value="Rtr1/RPAP2"/>
</dbReference>
<keyword evidence="6 12" id="KW-0862">Zinc</keyword>
<dbReference type="PANTHER" id="PTHR14732">
    <property type="entry name" value="RNA POLYMERASE II SUBUNIT B1 CTD PHOSPHATASE RPAP2-RELATED"/>
    <property type="match status" value="1"/>
</dbReference>
<comment type="function">
    <text evidence="12">Putative RNA polymerase II subunit B1 C-terminal domain (CTD) phosphatase involved in RNA polymerase II transcription regulation.</text>
</comment>
<evidence type="ECO:0000256" key="7">
    <source>
        <dbReference type="ARBA" id="ARBA00022912"/>
    </source>
</evidence>
<evidence type="ECO:0000259" key="14">
    <source>
        <dbReference type="PROSITE" id="PS51479"/>
    </source>
</evidence>
<dbReference type="Pfam" id="PF04181">
    <property type="entry name" value="RPAP2_Rtr1"/>
    <property type="match status" value="1"/>
</dbReference>
<dbReference type="PROSITE" id="PS51479">
    <property type="entry name" value="ZF_RTR1"/>
    <property type="match status" value="1"/>
</dbReference>
<evidence type="ECO:0000256" key="1">
    <source>
        <dbReference type="ARBA" id="ARBA00004123"/>
    </source>
</evidence>
<dbReference type="Gene3D" id="1.25.40.820">
    <property type="match status" value="1"/>
</dbReference>
<evidence type="ECO:0000256" key="13">
    <source>
        <dbReference type="SAM" id="MobiDB-lite"/>
    </source>
</evidence>
<evidence type="ECO:0000256" key="4">
    <source>
        <dbReference type="ARBA" id="ARBA00022771"/>
    </source>
</evidence>
<dbReference type="PANTHER" id="PTHR14732:SF0">
    <property type="entry name" value="RNA POLYMERASE II SUBUNIT B1 CTD PHOSPHATASE RPAP2-RELATED"/>
    <property type="match status" value="1"/>
</dbReference>
<dbReference type="Proteomes" id="UP000005408">
    <property type="component" value="Unassembled WGS sequence"/>
</dbReference>
<evidence type="ECO:0000256" key="10">
    <source>
        <dbReference type="ARBA" id="ARBA00048336"/>
    </source>
</evidence>
<reference evidence="15" key="1">
    <citation type="submission" date="2022-08" db="UniProtKB">
        <authorList>
            <consortium name="EnsemblMetazoa"/>
        </authorList>
    </citation>
    <scope>IDENTIFICATION</scope>
    <source>
        <strain evidence="15">05x7-T-G4-1.051#20</strain>
    </source>
</reference>
<organism evidence="15 16">
    <name type="scientific">Magallana gigas</name>
    <name type="common">Pacific oyster</name>
    <name type="synonym">Crassostrea gigas</name>
    <dbReference type="NCBI Taxonomy" id="29159"/>
    <lineage>
        <taxon>Eukaryota</taxon>
        <taxon>Metazoa</taxon>
        <taxon>Spiralia</taxon>
        <taxon>Lophotrochozoa</taxon>
        <taxon>Mollusca</taxon>
        <taxon>Bivalvia</taxon>
        <taxon>Autobranchia</taxon>
        <taxon>Pteriomorphia</taxon>
        <taxon>Ostreida</taxon>
        <taxon>Ostreoidea</taxon>
        <taxon>Ostreidae</taxon>
        <taxon>Magallana</taxon>
    </lineage>
</organism>
<evidence type="ECO:0000256" key="11">
    <source>
        <dbReference type="PROSITE-ProRule" id="PRU00812"/>
    </source>
</evidence>
<dbReference type="GO" id="GO:0005634">
    <property type="term" value="C:nucleus"/>
    <property type="evidence" value="ECO:0007669"/>
    <property type="project" value="UniProtKB-SubCell"/>
</dbReference>
<evidence type="ECO:0000313" key="15">
    <source>
        <dbReference type="EnsemblMetazoa" id="G24265.2:cds"/>
    </source>
</evidence>
<name>A0A8W8KMR3_MAGGI</name>
<evidence type="ECO:0000256" key="12">
    <source>
        <dbReference type="RuleBase" id="RU367080"/>
    </source>
</evidence>
<dbReference type="AlphaFoldDB" id="A0A8W8KMR3"/>
<evidence type="ECO:0000256" key="5">
    <source>
        <dbReference type="ARBA" id="ARBA00022801"/>
    </source>
</evidence>
<evidence type="ECO:0000256" key="2">
    <source>
        <dbReference type="ARBA" id="ARBA00005676"/>
    </source>
</evidence>
<dbReference type="InterPro" id="IPR038534">
    <property type="entry name" value="Rtr1/RPAP2_sf"/>
</dbReference>
<feature type="region of interest" description="Disordered" evidence="13">
    <location>
        <begin position="224"/>
        <end position="257"/>
    </location>
</feature>
<evidence type="ECO:0000256" key="6">
    <source>
        <dbReference type="ARBA" id="ARBA00022833"/>
    </source>
</evidence>
<feature type="region of interest" description="Disordered" evidence="13">
    <location>
        <begin position="280"/>
        <end position="317"/>
    </location>
</feature>
<evidence type="ECO:0000256" key="9">
    <source>
        <dbReference type="ARBA" id="ARBA00047761"/>
    </source>
</evidence>
<dbReference type="GO" id="GO:0005737">
    <property type="term" value="C:cytoplasm"/>
    <property type="evidence" value="ECO:0007669"/>
    <property type="project" value="TreeGrafter"/>
</dbReference>